<evidence type="ECO:0000313" key="2">
    <source>
        <dbReference type="Proteomes" id="UP001228049"/>
    </source>
</evidence>
<accession>A0AAD9B375</accession>
<gene>
    <name evidence="1" type="ORF">KUDE01_007009</name>
</gene>
<keyword evidence="2" id="KW-1185">Reference proteome</keyword>
<protein>
    <submittedName>
        <fullName evidence="1">Tumor necrosis factor alpha-induced protein 2</fullName>
    </submittedName>
</protein>
<dbReference type="AlphaFoldDB" id="A0AAD9B375"/>
<sequence>MDILSVYCRLFHQRLSARLTALAACGLQTADCSYLLFWVNHCYPQEILNHEELKGKIQPACLGPLLLQEHLDRLEDQYLSHKQDQVLDSSLTECSCVLGDQRKAQRLTAHLENFLSSYRKCVEAFVKGKHGNGLAVIKAQLVCEQQLRDYITGETGSLSEPQRRGCLDTLAALKDCGYRCLTCPIHLEMKVCFSHLLTPGWTDGSLPVVDSLLSFIVQELTDLKPTCRQYVRRMMKMKTVGQQDGAERTRTDALKICAFFGEGGVSRDPDRVQQEVLRLTRSAPPLSDAHLSALLCLCSGQSDASVDETRLLAVSTNQSSAFFFGFKVKWIHKHRK</sequence>
<dbReference type="Proteomes" id="UP001228049">
    <property type="component" value="Unassembled WGS sequence"/>
</dbReference>
<reference evidence="1" key="1">
    <citation type="submission" date="2023-04" db="EMBL/GenBank/DDBJ databases">
        <title>Chromosome-level genome of Chaenocephalus aceratus.</title>
        <authorList>
            <person name="Park H."/>
        </authorList>
    </citation>
    <scope>NUCLEOTIDE SEQUENCE</scope>
    <source>
        <strain evidence="1">DE</strain>
        <tissue evidence="1">Muscle</tissue>
    </source>
</reference>
<dbReference type="GO" id="GO:0000145">
    <property type="term" value="C:exocyst"/>
    <property type="evidence" value="ECO:0007669"/>
    <property type="project" value="InterPro"/>
</dbReference>
<dbReference type="GO" id="GO:0051601">
    <property type="term" value="P:exocyst localization"/>
    <property type="evidence" value="ECO:0007669"/>
    <property type="project" value="TreeGrafter"/>
</dbReference>
<dbReference type="PANTHER" id="PTHR21292:SF4">
    <property type="entry name" value="TUMOR NECROSIS FACTOR ALPHA-INDUCED PROTEIN 2"/>
    <property type="match status" value="1"/>
</dbReference>
<dbReference type="PANTHER" id="PTHR21292">
    <property type="entry name" value="EXOCYST COMPLEX COMPONENT SEC6-RELATED"/>
    <property type="match status" value="1"/>
</dbReference>
<dbReference type="InterPro" id="IPR010326">
    <property type="entry name" value="EXOC3/Sec6"/>
</dbReference>
<comment type="caution">
    <text evidence="1">The sequence shown here is derived from an EMBL/GenBank/DDBJ whole genome shotgun (WGS) entry which is preliminary data.</text>
</comment>
<organism evidence="1 2">
    <name type="scientific">Dissostichus eleginoides</name>
    <name type="common">Patagonian toothfish</name>
    <name type="synonym">Dissostichus amissus</name>
    <dbReference type="NCBI Taxonomy" id="100907"/>
    <lineage>
        <taxon>Eukaryota</taxon>
        <taxon>Metazoa</taxon>
        <taxon>Chordata</taxon>
        <taxon>Craniata</taxon>
        <taxon>Vertebrata</taxon>
        <taxon>Euteleostomi</taxon>
        <taxon>Actinopterygii</taxon>
        <taxon>Neopterygii</taxon>
        <taxon>Teleostei</taxon>
        <taxon>Neoteleostei</taxon>
        <taxon>Acanthomorphata</taxon>
        <taxon>Eupercaria</taxon>
        <taxon>Perciformes</taxon>
        <taxon>Notothenioidei</taxon>
        <taxon>Nototheniidae</taxon>
        <taxon>Dissostichus</taxon>
    </lineage>
</organism>
<dbReference type="GO" id="GO:0006887">
    <property type="term" value="P:exocytosis"/>
    <property type="evidence" value="ECO:0007669"/>
    <property type="project" value="InterPro"/>
</dbReference>
<evidence type="ECO:0000313" key="1">
    <source>
        <dbReference type="EMBL" id="KAK1874784.1"/>
    </source>
</evidence>
<dbReference type="EMBL" id="JASDAP010000489">
    <property type="protein sequence ID" value="KAK1874784.1"/>
    <property type="molecule type" value="Genomic_DNA"/>
</dbReference>
<name>A0AAD9B375_DISEL</name>
<dbReference type="Pfam" id="PF06046">
    <property type="entry name" value="Sec6"/>
    <property type="match status" value="1"/>
</dbReference>
<proteinExistence type="predicted"/>
<dbReference type="GO" id="GO:0000149">
    <property type="term" value="F:SNARE binding"/>
    <property type="evidence" value="ECO:0007669"/>
    <property type="project" value="TreeGrafter"/>
</dbReference>